<reference evidence="2 3" key="1">
    <citation type="journal article" date="2020" name="J. Phycol.">
        <title>Comparative genome analysis reveals Cyanidiococcus gen. nov., a new extremophilic red algal genus sister to Cyanidioschyzon (Cyanidioschyzonaceae, Rhodophyta).</title>
        <authorList>
            <person name="Liu S.-L."/>
            <person name="Chiang Y.-R."/>
            <person name="Yoon H.S."/>
            <person name="Fu H.-Y."/>
        </authorList>
    </citation>
    <scope>NUCLEOTIDE SEQUENCE [LARGE SCALE GENOMIC DNA]</scope>
    <source>
        <strain evidence="2 3">THAL066</strain>
    </source>
</reference>
<sequence>MFFVRNWSLVRQVYIWGLDLASKVIYGRRAASWRRRQFELMTSGSVEGSASDETVTVTVDGVENGRLVQSGASAAERLGAVGQTRALAQRLERLNSELELGSLGEWESYDAIGGFWDVVGDETAQSDLTREETSLVSQRAGRTTSGASSARGDTAFE</sequence>
<keyword evidence="2" id="KW-0808">Transferase</keyword>
<dbReference type="EMBL" id="VWRR01000010">
    <property type="protein sequence ID" value="KAF6002434.1"/>
    <property type="molecule type" value="Genomic_DNA"/>
</dbReference>
<dbReference type="AlphaFoldDB" id="A0A7J7II71"/>
<organism evidence="2 3">
    <name type="scientific">Cyanidiococcus yangmingshanensis</name>
    <dbReference type="NCBI Taxonomy" id="2690220"/>
    <lineage>
        <taxon>Eukaryota</taxon>
        <taxon>Rhodophyta</taxon>
        <taxon>Bangiophyceae</taxon>
        <taxon>Cyanidiales</taxon>
        <taxon>Cyanidiaceae</taxon>
        <taxon>Cyanidiococcus</taxon>
    </lineage>
</organism>
<accession>A0A7J7II71</accession>
<feature type="compositionally biased region" description="Polar residues" evidence="1">
    <location>
        <begin position="134"/>
        <end position="148"/>
    </location>
</feature>
<evidence type="ECO:0000313" key="2">
    <source>
        <dbReference type="EMBL" id="KAF6002434.1"/>
    </source>
</evidence>
<keyword evidence="2" id="KW-0012">Acyltransferase</keyword>
<dbReference type="Proteomes" id="UP000530660">
    <property type="component" value="Unassembled WGS sequence"/>
</dbReference>
<evidence type="ECO:0000313" key="3">
    <source>
        <dbReference type="Proteomes" id="UP000530660"/>
    </source>
</evidence>
<evidence type="ECO:0000256" key="1">
    <source>
        <dbReference type="SAM" id="MobiDB-lite"/>
    </source>
</evidence>
<gene>
    <name evidence="2" type="primary">AGPAT9_3</name>
    <name evidence="2" type="ORF">F1559_002210</name>
</gene>
<dbReference type="GO" id="GO:0016746">
    <property type="term" value="F:acyltransferase activity"/>
    <property type="evidence" value="ECO:0007669"/>
    <property type="project" value="UniProtKB-KW"/>
</dbReference>
<comment type="caution">
    <text evidence="2">The sequence shown here is derived from an EMBL/GenBank/DDBJ whole genome shotgun (WGS) entry which is preliminary data.</text>
</comment>
<feature type="region of interest" description="Disordered" evidence="1">
    <location>
        <begin position="126"/>
        <end position="157"/>
    </location>
</feature>
<proteinExistence type="predicted"/>
<protein>
    <submittedName>
        <fullName evidence="2">1-acylglycerol-3-phosphate O-acyltransferase 6 (Lysophosphatidic acid acyltransferase, zeta)</fullName>
    </submittedName>
</protein>
<keyword evidence="3" id="KW-1185">Reference proteome</keyword>
<name>A0A7J7II71_9RHOD</name>